<name>A0A9D4N2R8_DREPO</name>
<protein>
    <submittedName>
        <fullName evidence="1">Uncharacterized protein</fullName>
    </submittedName>
</protein>
<evidence type="ECO:0000313" key="2">
    <source>
        <dbReference type="Proteomes" id="UP000828390"/>
    </source>
</evidence>
<reference evidence="1" key="2">
    <citation type="submission" date="2020-11" db="EMBL/GenBank/DDBJ databases">
        <authorList>
            <person name="McCartney M.A."/>
            <person name="Auch B."/>
            <person name="Kono T."/>
            <person name="Mallez S."/>
            <person name="Becker A."/>
            <person name="Gohl D.M."/>
            <person name="Silverstein K.A.T."/>
            <person name="Koren S."/>
            <person name="Bechman K.B."/>
            <person name="Herman A."/>
            <person name="Abrahante J.E."/>
            <person name="Garbe J."/>
        </authorList>
    </citation>
    <scope>NUCLEOTIDE SEQUENCE</scope>
    <source>
        <strain evidence="1">Duluth1</strain>
        <tissue evidence="1">Whole animal</tissue>
    </source>
</reference>
<evidence type="ECO:0000313" key="1">
    <source>
        <dbReference type="EMBL" id="KAH3888558.1"/>
    </source>
</evidence>
<proteinExistence type="predicted"/>
<dbReference type="Proteomes" id="UP000828390">
    <property type="component" value="Unassembled WGS sequence"/>
</dbReference>
<dbReference type="AlphaFoldDB" id="A0A9D4N2R8"/>
<sequence length="70" mass="7751">MRGSTSDHMAPAILRSLLGNVTGHFMTSPFSGYPVPIIGYPDRPPSTWYRAPGTRYRASVNEYRAPGTEH</sequence>
<dbReference type="EMBL" id="JAIWYP010000001">
    <property type="protein sequence ID" value="KAH3888558.1"/>
    <property type="molecule type" value="Genomic_DNA"/>
</dbReference>
<keyword evidence="2" id="KW-1185">Reference proteome</keyword>
<organism evidence="1 2">
    <name type="scientific">Dreissena polymorpha</name>
    <name type="common">Zebra mussel</name>
    <name type="synonym">Mytilus polymorpha</name>
    <dbReference type="NCBI Taxonomy" id="45954"/>
    <lineage>
        <taxon>Eukaryota</taxon>
        <taxon>Metazoa</taxon>
        <taxon>Spiralia</taxon>
        <taxon>Lophotrochozoa</taxon>
        <taxon>Mollusca</taxon>
        <taxon>Bivalvia</taxon>
        <taxon>Autobranchia</taxon>
        <taxon>Heteroconchia</taxon>
        <taxon>Euheterodonta</taxon>
        <taxon>Imparidentia</taxon>
        <taxon>Neoheterodontei</taxon>
        <taxon>Myida</taxon>
        <taxon>Dreissenoidea</taxon>
        <taxon>Dreissenidae</taxon>
        <taxon>Dreissena</taxon>
    </lineage>
</organism>
<reference evidence="1" key="1">
    <citation type="journal article" date="2019" name="bioRxiv">
        <title>The Genome of the Zebra Mussel, Dreissena polymorpha: A Resource for Invasive Species Research.</title>
        <authorList>
            <person name="McCartney M.A."/>
            <person name="Auch B."/>
            <person name="Kono T."/>
            <person name="Mallez S."/>
            <person name="Zhang Y."/>
            <person name="Obille A."/>
            <person name="Becker A."/>
            <person name="Abrahante J.E."/>
            <person name="Garbe J."/>
            <person name="Badalamenti J.P."/>
            <person name="Herman A."/>
            <person name="Mangelson H."/>
            <person name="Liachko I."/>
            <person name="Sullivan S."/>
            <person name="Sone E.D."/>
            <person name="Koren S."/>
            <person name="Silverstein K.A.T."/>
            <person name="Beckman K.B."/>
            <person name="Gohl D.M."/>
        </authorList>
    </citation>
    <scope>NUCLEOTIDE SEQUENCE</scope>
    <source>
        <strain evidence="1">Duluth1</strain>
        <tissue evidence="1">Whole animal</tissue>
    </source>
</reference>
<accession>A0A9D4N2R8</accession>
<comment type="caution">
    <text evidence="1">The sequence shown here is derived from an EMBL/GenBank/DDBJ whole genome shotgun (WGS) entry which is preliminary data.</text>
</comment>
<gene>
    <name evidence="1" type="ORF">DPMN_012596</name>
</gene>